<reference evidence="9 10" key="1">
    <citation type="submission" date="2018-03" db="EMBL/GenBank/DDBJ databases">
        <title>Genomic Encyclopedia of Archaeal and Bacterial Type Strains, Phase II (KMG-II): from individual species to whole genera.</title>
        <authorList>
            <person name="Goeker M."/>
        </authorList>
    </citation>
    <scope>NUCLEOTIDE SEQUENCE [LARGE SCALE GENOMIC DNA]</scope>
    <source>
        <strain evidence="9 10">DSM 29318</strain>
    </source>
</reference>
<evidence type="ECO:0000256" key="5">
    <source>
        <dbReference type="ARBA" id="ARBA00022741"/>
    </source>
</evidence>
<name>A0A2T0X7L2_9RHOB</name>
<comment type="catalytic activity">
    <reaction evidence="8">
        <text>L-tyrosyl-[protein] + ATP = O-(5'-adenylyl)-L-tyrosyl-[protein] + diphosphate</text>
        <dbReference type="Rhea" id="RHEA:54288"/>
        <dbReference type="Rhea" id="RHEA-COMP:10136"/>
        <dbReference type="Rhea" id="RHEA-COMP:13846"/>
        <dbReference type="ChEBI" id="CHEBI:30616"/>
        <dbReference type="ChEBI" id="CHEBI:33019"/>
        <dbReference type="ChEBI" id="CHEBI:46858"/>
        <dbReference type="ChEBI" id="CHEBI:83624"/>
        <dbReference type="EC" id="2.7.7.108"/>
    </reaction>
</comment>
<feature type="binding site" evidence="8">
    <location>
        <position position="100"/>
    </location>
    <ligand>
        <name>ATP</name>
        <dbReference type="ChEBI" id="CHEBI:30616"/>
    </ligand>
</feature>
<keyword evidence="8" id="KW-0464">Manganese</keyword>
<feature type="binding site" evidence="8">
    <location>
        <position position="80"/>
    </location>
    <ligand>
        <name>ATP</name>
        <dbReference type="ChEBI" id="CHEBI:30616"/>
    </ligand>
</feature>
<evidence type="ECO:0000256" key="2">
    <source>
        <dbReference type="ARBA" id="ARBA00022679"/>
    </source>
</evidence>
<feature type="binding site" evidence="8">
    <location>
        <position position="246"/>
    </location>
    <ligand>
        <name>Mg(2+)</name>
        <dbReference type="ChEBI" id="CHEBI:18420"/>
    </ligand>
</feature>
<comment type="catalytic activity">
    <reaction evidence="8">
        <text>L-seryl-[protein] + UTP = O-(5'-uridylyl)-L-seryl-[protein] + diphosphate</text>
        <dbReference type="Rhea" id="RHEA:64604"/>
        <dbReference type="Rhea" id="RHEA-COMP:9863"/>
        <dbReference type="Rhea" id="RHEA-COMP:16635"/>
        <dbReference type="ChEBI" id="CHEBI:29999"/>
        <dbReference type="ChEBI" id="CHEBI:33019"/>
        <dbReference type="ChEBI" id="CHEBI:46398"/>
        <dbReference type="ChEBI" id="CHEBI:156051"/>
    </reaction>
</comment>
<keyword evidence="5 8" id="KW-0547">Nucleotide-binding</keyword>
<feature type="active site" description="Proton acceptor" evidence="8">
    <location>
        <position position="236"/>
    </location>
</feature>
<evidence type="ECO:0000256" key="7">
    <source>
        <dbReference type="ARBA" id="ARBA00022842"/>
    </source>
</evidence>
<comment type="catalytic activity">
    <reaction evidence="8">
        <text>L-threonyl-[protein] + ATP = 3-O-(5'-adenylyl)-L-threonyl-[protein] + diphosphate</text>
        <dbReference type="Rhea" id="RHEA:54292"/>
        <dbReference type="Rhea" id="RHEA-COMP:11060"/>
        <dbReference type="Rhea" id="RHEA-COMP:13847"/>
        <dbReference type="ChEBI" id="CHEBI:30013"/>
        <dbReference type="ChEBI" id="CHEBI:30616"/>
        <dbReference type="ChEBI" id="CHEBI:33019"/>
        <dbReference type="ChEBI" id="CHEBI:138113"/>
        <dbReference type="EC" id="2.7.7.108"/>
    </reaction>
</comment>
<dbReference type="EC" id="2.7.7.108" evidence="8"/>
<comment type="catalytic activity">
    <reaction evidence="8">
        <text>L-histidyl-[protein] + UTP = N(tele)-(5'-uridylyl)-L-histidyl-[protein] + diphosphate</text>
        <dbReference type="Rhea" id="RHEA:83891"/>
        <dbReference type="Rhea" id="RHEA-COMP:9745"/>
        <dbReference type="Rhea" id="RHEA-COMP:20239"/>
        <dbReference type="ChEBI" id="CHEBI:29979"/>
        <dbReference type="ChEBI" id="CHEBI:33019"/>
        <dbReference type="ChEBI" id="CHEBI:46398"/>
        <dbReference type="ChEBI" id="CHEBI:233474"/>
    </reaction>
</comment>
<keyword evidence="2 8" id="KW-0808">Transferase</keyword>
<protein>
    <recommendedName>
        <fullName evidence="8">Protein nucleotidyltransferase YdiU</fullName>
        <ecNumber evidence="8">2.7.7.-</ecNumber>
    </recommendedName>
    <alternativeName>
        <fullName evidence="8">Protein adenylyltransferase YdiU</fullName>
        <ecNumber evidence="8">2.7.7.108</ecNumber>
    </alternativeName>
    <alternativeName>
        <fullName evidence="8">Protein uridylyltransferase YdiU</fullName>
        <ecNumber evidence="8">2.7.7.-</ecNumber>
    </alternativeName>
</protein>
<feature type="binding site" evidence="8">
    <location>
        <position position="81"/>
    </location>
    <ligand>
        <name>ATP</name>
        <dbReference type="ChEBI" id="CHEBI:30616"/>
    </ligand>
</feature>
<organism evidence="9 10">
    <name type="scientific">Hasllibacter halocynthiae</name>
    <dbReference type="NCBI Taxonomy" id="595589"/>
    <lineage>
        <taxon>Bacteria</taxon>
        <taxon>Pseudomonadati</taxon>
        <taxon>Pseudomonadota</taxon>
        <taxon>Alphaproteobacteria</taxon>
        <taxon>Rhodobacterales</taxon>
        <taxon>Roseobacteraceae</taxon>
        <taxon>Hasllibacter</taxon>
    </lineage>
</organism>
<dbReference type="GO" id="GO:0030145">
    <property type="term" value="F:manganese ion binding"/>
    <property type="evidence" value="ECO:0007669"/>
    <property type="project" value="UniProtKB-UniRule"/>
</dbReference>
<comment type="cofactor">
    <cofactor evidence="8">
        <name>Mg(2+)</name>
        <dbReference type="ChEBI" id="CHEBI:18420"/>
    </cofactor>
    <cofactor evidence="8">
        <name>Mn(2+)</name>
        <dbReference type="ChEBI" id="CHEBI:29035"/>
    </cofactor>
</comment>
<feature type="binding site" evidence="8">
    <location>
        <position position="78"/>
    </location>
    <ligand>
        <name>ATP</name>
        <dbReference type="ChEBI" id="CHEBI:30616"/>
    </ligand>
</feature>
<keyword evidence="6 8" id="KW-0067">ATP-binding</keyword>
<dbReference type="PANTHER" id="PTHR32057:SF14">
    <property type="entry name" value="PROTEIN ADENYLYLTRANSFERASE SELO, MITOCHONDRIAL"/>
    <property type="match status" value="1"/>
</dbReference>
<dbReference type="NCBIfam" id="NF000658">
    <property type="entry name" value="PRK00029.1"/>
    <property type="match status" value="1"/>
</dbReference>
<comment type="catalytic activity">
    <reaction evidence="8">
        <text>L-seryl-[protein] + ATP = 3-O-(5'-adenylyl)-L-seryl-[protein] + diphosphate</text>
        <dbReference type="Rhea" id="RHEA:58120"/>
        <dbReference type="Rhea" id="RHEA-COMP:9863"/>
        <dbReference type="Rhea" id="RHEA-COMP:15073"/>
        <dbReference type="ChEBI" id="CHEBI:29999"/>
        <dbReference type="ChEBI" id="CHEBI:30616"/>
        <dbReference type="ChEBI" id="CHEBI:33019"/>
        <dbReference type="ChEBI" id="CHEBI:142516"/>
        <dbReference type="EC" id="2.7.7.108"/>
    </reaction>
</comment>
<evidence type="ECO:0000313" key="10">
    <source>
        <dbReference type="Proteomes" id="UP000238801"/>
    </source>
</evidence>
<keyword evidence="3 8" id="KW-0548">Nucleotidyltransferase</keyword>
<feature type="binding site" evidence="8">
    <location>
        <position position="113"/>
    </location>
    <ligand>
        <name>ATP</name>
        <dbReference type="ChEBI" id="CHEBI:30616"/>
    </ligand>
</feature>
<feature type="binding site" evidence="8">
    <location>
        <position position="246"/>
    </location>
    <ligand>
        <name>ATP</name>
        <dbReference type="ChEBI" id="CHEBI:30616"/>
    </ligand>
</feature>
<sequence length="466" mass="49323">MTLRTMALPPRMAVPTPPEPAPAPDLLVLNGGLADAMGFPADLRTVEVLTGAAPVPGASPVAAAYAGHQFGGFVPQLGDGRAHLIWEGGEGPDHWEVQLKGSGRTPFSRGGDGRAWLGPVLREYLVSEAMHALRVPTTRALAASATGAEVLREAGPLPGAVLARAAPSFLRVGTFQYFAVRGDAEALRLLLRVGTERHHPDADGPSGFLRAVVAAQARLVARWMSLGFIHGVMNTDNAHVGGLTIDYGPCAFMDAYHPARVFSSIDRGGRYAYANQPGIAAWNCAQLATALLPLEEDREGAIPAYQAAVDGFAPLYQAEWLRLFRAKLGLGAEEEGDLALTEGLLTAMAEGRADFTNAFRGLAGGAARDAFDDPAPFDAWAGDWKERRRRDPLGPDEAAALMRARSPSVIPRNHRIEQAIEAAAGGDLSPFRALHAALADPYGPAPEGYDAPPRPEEVVEATFCGT</sequence>
<accession>A0A2T0X7L2</accession>
<feature type="binding site" evidence="8">
    <location>
        <position position="164"/>
    </location>
    <ligand>
        <name>ATP</name>
        <dbReference type="ChEBI" id="CHEBI:30616"/>
    </ligand>
</feature>
<keyword evidence="4 8" id="KW-0479">Metal-binding</keyword>
<dbReference type="OrthoDB" id="9776281at2"/>
<evidence type="ECO:0000313" key="9">
    <source>
        <dbReference type="EMBL" id="PRY94917.1"/>
    </source>
</evidence>
<dbReference type="RefSeq" id="WP_106159365.1">
    <property type="nucleotide sequence ID" value="NZ_PVTT01000001.1"/>
</dbReference>
<feature type="binding site" evidence="8">
    <location>
        <position position="112"/>
    </location>
    <ligand>
        <name>ATP</name>
        <dbReference type="ChEBI" id="CHEBI:30616"/>
    </ligand>
</feature>
<dbReference type="Pfam" id="PF02696">
    <property type="entry name" value="SelO"/>
    <property type="match status" value="1"/>
</dbReference>
<dbReference type="AlphaFoldDB" id="A0A2T0X7L2"/>
<evidence type="ECO:0000256" key="3">
    <source>
        <dbReference type="ARBA" id="ARBA00022695"/>
    </source>
</evidence>
<gene>
    <name evidence="8" type="primary">ydiU</name>
    <name evidence="8" type="synonym">selO</name>
    <name evidence="9" type="ORF">BCF33_0520</name>
</gene>
<dbReference type="GO" id="GO:0000287">
    <property type="term" value="F:magnesium ion binding"/>
    <property type="evidence" value="ECO:0007669"/>
    <property type="project" value="UniProtKB-UniRule"/>
</dbReference>
<proteinExistence type="inferred from homology"/>
<comment type="function">
    <text evidence="8">Nucleotidyltransferase involved in the post-translational modification of proteins. It can catalyze the addition of adenosine monophosphate (AMP) or uridine monophosphate (UMP) to a protein, resulting in modifications known as AMPylation and UMPylation.</text>
</comment>
<evidence type="ECO:0000256" key="8">
    <source>
        <dbReference type="HAMAP-Rule" id="MF_00692"/>
    </source>
</evidence>
<dbReference type="EC" id="2.7.7.-" evidence="8"/>
<feature type="binding site" evidence="8">
    <location>
        <position position="237"/>
    </location>
    <ligand>
        <name>Mg(2+)</name>
        <dbReference type="ChEBI" id="CHEBI:18420"/>
    </ligand>
</feature>
<dbReference type="HAMAP" id="MF_00692">
    <property type="entry name" value="SelO"/>
    <property type="match status" value="1"/>
</dbReference>
<dbReference type="GO" id="GO:0070733">
    <property type="term" value="F:AMPylase activity"/>
    <property type="evidence" value="ECO:0007669"/>
    <property type="project" value="UniProtKB-EC"/>
</dbReference>
<keyword evidence="7 8" id="KW-0460">Magnesium</keyword>
<comment type="similarity">
    <text evidence="1 8">Belongs to the SELO family.</text>
</comment>
<dbReference type="PANTHER" id="PTHR32057">
    <property type="entry name" value="PROTEIN ADENYLYLTRANSFERASE SELO, MITOCHONDRIAL"/>
    <property type="match status" value="1"/>
</dbReference>
<evidence type="ECO:0000256" key="4">
    <source>
        <dbReference type="ARBA" id="ARBA00022723"/>
    </source>
</evidence>
<comment type="caution">
    <text evidence="9">The sequence shown here is derived from an EMBL/GenBank/DDBJ whole genome shotgun (WGS) entry which is preliminary data.</text>
</comment>
<comment type="catalytic activity">
    <reaction evidence="8">
        <text>L-tyrosyl-[protein] + UTP = O-(5'-uridylyl)-L-tyrosyl-[protein] + diphosphate</text>
        <dbReference type="Rhea" id="RHEA:83887"/>
        <dbReference type="Rhea" id="RHEA-COMP:10136"/>
        <dbReference type="Rhea" id="RHEA-COMP:20238"/>
        <dbReference type="ChEBI" id="CHEBI:33019"/>
        <dbReference type="ChEBI" id="CHEBI:46398"/>
        <dbReference type="ChEBI" id="CHEBI:46858"/>
        <dbReference type="ChEBI" id="CHEBI:90602"/>
    </reaction>
</comment>
<evidence type="ECO:0000256" key="6">
    <source>
        <dbReference type="ARBA" id="ARBA00022840"/>
    </source>
</evidence>
<dbReference type="EMBL" id="PVTT01000001">
    <property type="protein sequence ID" value="PRY94917.1"/>
    <property type="molecule type" value="Genomic_DNA"/>
</dbReference>
<feature type="binding site" evidence="8">
    <location>
        <position position="171"/>
    </location>
    <ligand>
        <name>ATP</name>
        <dbReference type="ChEBI" id="CHEBI:30616"/>
    </ligand>
</feature>
<evidence type="ECO:0000256" key="1">
    <source>
        <dbReference type="ARBA" id="ARBA00009747"/>
    </source>
</evidence>
<dbReference type="Proteomes" id="UP000238801">
    <property type="component" value="Unassembled WGS sequence"/>
</dbReference>
<dbReference type="GO" id="GO:0005524">
    <property type="term" value="F:ATP binding"/>
    <property type="evidence" value="ECO:0007669"/>
    <property type="project" value="UniProtKB-UniRule"/>
</dbReference>
<keyword evidence="10" id="KW-1185">Reference proteome</keyword>
<dbReference type="InterPro" id="IPR003846">
    <property type="entry name" value="SelO"/>
</dbReference>